<proteinExistence type="predicted"/>
<dbReference type="EMBL" id="JAUSWC010000016">
    <property type="protein sequence ID" value="MDQ0489485.1"/>
    <property type="molecule type" value="Genomic_DNA"/>
</dbReference>
<dbReference type="SUPFAM" id="SSF51430">
    <property type="entry name" value="NAD(P)-linked oxidoreductase"/>
    <property type="match status" value="1"/>
</dbReference>
<dbReference type="InterPro" id="IPR023210">
    <property type="entry name" value="NADP_OxRdtase_dom"/>
</dbReference>
<dbReference type="Proteomes" id="UP001236795">
    <property type="component" value="Unassembled WGS sequence"/>
</dbReference>
<accession>A0ABU0KJA4</accession>
<comment type="caution">
    <text evidence="3">The sequence shown here is derived from an EMBL/GenBank/DDBJ whole genome shotgun (WGS) entry which is preliminary data.</text>
</comment>
<gene>
    <name evidence="3" type="ORF">QO019_004362</name>
</gene>
<dbReference type="PANTHER" id="PTHR43364">
    <property type="entry name" value="NADH-SPECIFIC METHYLGLYOXAL REDUCTASE-RELATED"/>
    <property type="match status" value="1"/>
</dbReference>
<evidence type="ECO:0000256" key="1">
    <source>
        <dbReference type="ARBA" id="ARBA00023002"/>
    </source>
</evidence>
<dbReference type="Gene3D" id="3.20.20.100">
    <property type="entry name" value="NADP-dependent oxidoreductase domain"/>
    <property type="match status" value="1"/>
</dbReference>
<keyword evidence="1" id="KW-0560">Oxidoreductase</keyword>
<reference evidence="3 4" key="1">
    <citation type="submission" date="2023-07" db="EMBL/GenBank/DDBJ databases">
        <title>Genomic Encyclopedia of Type Strains, Phase IV (KMG-IV): sequencing the most valuable type-strain genomes for metagenomic binning, comparative biology and taxonomic classification.</title>
        <authorList>
            <person name="Goeker M."/>
        </authorList>
    </citation>
    <scope>NUCLEOTIDE SEQUENCE [LARGE SCALE GENOMIC DNA]</scope>
    <source>
        <strain evidence="3 4">DSM 40573</strain>
    </source>
</reference>
<dbReference type="RefSeq" id="WP_019524856.1">
    <property type="nucleotide sequence ID" value="NZ_JAUSWC010000016.1"/>
</dbReference>
<dbReference type="InterPro" id="IPR036812">
    <property type="entry name" value="NAD(P)_OxRdtase_dom_sf"/>
</dbReference>
<name>A0ABU0KJA4_9ACTN</name>
<dbReference type="CDD" id="cd19080">
    <property type="entry name" value="AKR_AKR9A_9B"/>
    <property type="match status" value="1"/>
</dbReference>
<keyword evidence="4" id="KW-1185">Reference proteome</keyword>
<dbReference type="PANTHER" id="PTHR43364:SF4">
    <property type="entry name" value="NAD(P)-LINKED OXIDOREDUCTASE SUPERFAMILY PROTEIN"/>
    <property type="match status" value="1"/>
</dbReference>
<protein>
    <submittedName>
        <fullName evidence="3">Aryl-alcohol dehydrogenase-like predicted oxidoreductase</fullName>
    </submittedName>
</protein>
<dbReference type="InterPro" id="IPR050523">
    <property type="entry name" value="AKR_Detox_Biosynth"/>
</dbReference>
<evidence type="ECO:0000313" key="4">
    <source>
        <dbReference type="Proteomes" id="UP001236795"/>
    </source>
</evidence>
<sequence>MRYTLLGKTGVRVSEIALGTLTFGDEWHLPPQTLAALLDRYAEAGGNVLDTADEYGDGSAERNLGELLAGRRDEFVLTTKYTMQTRAGDPNSAGNHRKNLVASLEASLRRLGTDRLDLLWVHARDTLTPVPEVMRALDDQVRAGKVLYVGVSDWPAWEVAQANTLAELRGWSAFAGLQIRYNLLERTPERELLPMAHAFDLPVFAWGPLADGRLTGKYLAGEPGRLDHVPWGEGTGPGDEIVAEVVAVAKETGVSPAQVALAWLRSRPGTVIPLVGATKEGQLADNLASADVTLDAAHLARLEEASRIPVGFPHDFLRFPAMTDAIYGDRWRETDDRRTTVRRTVADDMFAG</sequence>
<dbReference type="Pfam" id="PF00248">
    <property type="entry name" value="Aldo_ket_red"/>
    <property type="match status" value="1"/>
</dbReference>
<evidence type="ECO:0000313" key="3">
    <source>
        <dbReference type="EMBL" id="MDQ0489485.1"/>
    </source>
</evidence>
<evidence type="ECO:0000259" key="2">
    <source>
        <dbReference type="Pfam" id="PF00248"/>
    </source>
</evidence>
<organism evidence="3 4">
    <name type="scientific">Streptomyces thermodiastaticus</name>
    <dbReference type="NCBI Taxonomy" id="44061"/>
    <lineage>
        <taxon>Bacteria</taxon>
        <taxon>Bacillati</taxon>
        <taxon>Actinomycetota</taxon>
        <taxon>Actinomycetes</taxon>
        <taxon>Kitasatosporales</taxon>
        <taxon>Streptomycetaceae</taxon>
        <taxon>Streptomyces</taxon>
    </lineage>
</organism>
<feature type="domain" description="NADP-dependent oxidoreductase" evidence="2">
    <location>
        <begin position="15"/>
        <end position="306"/>
    </location>
</feature>